<dbReference type="SMART" id="SM00155">
    <property type="entry name" value="PLDc"/>
    <property type="match status" value="2"/>
</dbReference>
<dbReference type="GO" id="GO:0032049">
    <property type="term" value="P:cardiolipin biosynthetic process"/>
    <property type="evidence" value="ECO:0007669"/>
    <property type="project" value="UniProtKB-ARBA"/>
</dbReference>
<protein>
    <submittedName>
        <fullName evidence="3">Phosphatidylserine/phosphatidylglycerophosphate/ cardiolipin synthase family protein</fullName>
    </submittedName>
</protein>
<dbReference type="AlphaFoldDB" id="A0AA40VSJ2"/>
<dbReference type="Proteomes" id="UP001165986">
    <property type="component" value="Unassembled WGS sequence"/>
</dbReference>
<dbReference type="PANTHER" id="PTHR21248:SF12">
    <property type="entry name" value="CARDIOLIPIN SYNTHASE C"/>
    <property type="match status" value="1"/>
</dbReference>
<dbReference type="CDD" id="cd09159">
    <property type="entry name" value="PLDc_ybhO_like_2"/>
    <property type="match status" value="1"/>
</dbReference>
<dbReference type="RefSeq" id="WP_191758691.1">
    <property type="nucleotide sequence ID" value="NZ_VJXY01000017.1"/>
</dbReference>
<feature type="transmembrane region" description="Helical" evidence="1">
    <location>
        <begin position="20"/>
        <end position="39"/>
    </location>
</feature>
<dbReference type="InterPro" id="IPR025202">
    <property type="entry name" value="PLD-like_dom"/>
</dbReference>
<reference evidence="3" key="1">
    <citation type="submission" date="2019-07" db="EMBL/GenBank/DDBJ databases">
        <title>Toxilogical consequences of a new and cryptic species of cyanobacteria (Komarekiella delphini-convector) recovered from the epidermis of a bottlenose dolphin and 1500 ft. in the air.</title>
        <authorList>
            <person name="Brown A.O."/>
            <person name="Dvorak P."/>
            <person name="Villanueva C.D."/>
            <person name="Foss A.J."/>
            <person name="Garvey A.D."/>
            <person name="Gibson Q.A."/>
            <person name="Johansen J.R."/>
            <person name="Casamatta D.A."/>
        </authorList>
    </citation>
    <scope>NUCLEOTIDE SEQUENCE</scope>
    <source>
        <strain evidence="3">SJRDD-AB1</strain>
    </source>
</reference>
<dbReference type="PROSITE" id="PS50035">
    <property type="entry name" value="PLD"/>
    <property type="match status" value="2"/>
</dbReference>
<feature type="domain" description="PLD phosphodiesterase" evidence="2">
    <location>
        <begin position="175"/>
        <end position="202"/>
    </location>
</feature>
<comment type="caution">
    <text evidence="3">The sequence shown here is derived from an EMBL/GenBank/DDBJ whole genome shotgun (WGS) entry which is preliminary data.</text>
</comment>
<dbReference type="Gene3D" id="3.30.870.10">
    <property type="entry name" value="Endonuclease Chain A"/>
    <property type="match status" value="2"/>
</dbReference>
<dbReference type="SUPFAM" id="SSF56024">
    <property type="entry name" value="Phospholipase D/nuclease"/>
    <property type="match status" value="2"/>
</dbReference>
<dbReference type="Pfam" id="PF13091">
    <property type="entry name" value="PLDc_2"/>
    <property type="match status" value="2"/>
</dbReference>
<keyword evidence="4" id="KW-1185">Reference proteome</keyword>
<feature type="domain" description="PLD phosphodiesterase" evidence="2">
    <location>
        <begin position="353"/>
        <end position="380"/>
    </location>
</feature>
<evidence type="ECO:0000259" key="2">
    <source>
        <dbReference type="PROSITE" id="PS50035"/>
    </source>
</evidence>
<evidence type="ECO:0000313" key="4">
    <source>
        <dbReference type="Proteomes" id="UP001165986"/>
    </source>
</evidence>
<evidence type="ECO:0000256" key="1">
    <source>
        <dbReference type="SAM" id="Phobius"/>
    </source>
</evidence>
<dbReference type="EMBL" id="VJXY01000017">
    <property type="protein sequence ID" value="MBD6617476.1"/>
    <property type="molecule type" value="Genomic_DNA"/>
</dbReference>
<name>A0AA40VSJ2_9NOST</name>
<keyword evidence="1" id="KW-0472">Membrane</keyword>
<sequence length="440" mass="50338">MQSERRRLGNRRVSNKKPLWWLGGGILALFVAAFGFLYLQGFFRQEPEYKITNLPTLQDNRFPLLVVSLSNALATSGRLTNFWVGADAIYAARLDAIRRAQRTILFETYYMTPGRRANEFAEALIERSKAKVKVQLLVDDYGTDSIPDEYWQNLRQAGVEVRFFREFDWRAPLEYNSRTHRKLLLIDGEQVLVGGAGVSDSWDGDREIGDTAPWLEFEASYQGEIVSLLKGNFLQNWAYVGGTVDLAEGVFRPEPEPENKFYITNDTSTLSESTIRMLFQVSFLAARERVWIGSPYFVPDSNTRQVLLQAKTKGVDVRVLTMGRKNDKPIVHFASRELYGELLKAGVQICEYQPSMMHAKVALIDDDWVSAGSANFDPRSYHHNDELNISTANSQLIEKIDNFFVEAWRNSRCLTHSEWENRPITEKIQGQLGLIFKPLL</sequence>
<proteinExistence type="predicted"/>
<gene>
    <name evidence="3" type="ORF">FNW02_17005</name>
</gene>
<dbReference type="GO" id="GO:0030572">
    <property type="term" value="F:phosphatidyltransferase activity"/>
    <property type="evidence" value="ECO:0007669"/>
    <property type="project" value="UniProtKB-ARBA"/>
</dbReference>
<keyword evidence="1" id="KW-1133">Transmembrane helix</keyword>
<keyword evidence="1" id="KW-0812">Transmembrane</keyword>
<dbReference type="PANTHER" id="PTHR21248">
    <property type="entry name" value="CARDIOLIPIN SYNTHASE"/>
    <property type="match status" value="1"/>
</dbReference>
<organism evidence="3 4">
    <name type="scientific">Komarekiella delphini-convector SJRDD-AB1</name>
    <dbReference type="NCBI Taxonomy" id="2593771"/>
    <lineage>
        <taxon>Bacteria</taxon>
        <taxon>Bacillati</taxon>
        <taxon>Cyanobacteriota</taxon>
        <taxon>Cyanophyceae</taxon>
        <taxon>Nostocales</taxon>
        <taxon>Nostocaceae</taxon>
        <taxon>Komarekiella</taxon>
        <taxon>Komarekiella delphini-convector</taxon>
    </lineage>
</organism>
<dbReference type="CDD" id="cd09110">
    <property type="entry name" value="PLDc_CLS_1"/>
    <property type="match status" value="1"/>
</dbReference>
<evidence type="ECO:0000313" key="3">
    <source>
        <dbReference type="EMBL" id="MBD6617476.1"/>
    </source>
</evidence>
<accession>A0AA40VSJ2</accession>
<dbReference type="InterPro" id="IPR001736">
    <property type="entry name" value="PLipase_D/transphosphatidylase"/>
</dbReference>